<keyword evidence="2" id="KW-1133">Transmembrane helix</keyword>
<dbReference type="EMBL" id="MNAD01001673">
    <property type="protein sequence ID" value="OJT02374.1"/>
    <property type="molecule type" value="Genomic_DNA"/>
</dbReference>
<feature type="transmembrane region" description="Helical" evidence="2">
    <location>
        <begin position="26"/>
        <end position="44"/>
    </location>
</feature>
<comment type="caution">
    <text evidence="3">The sequence shown here is derived from an EMBL/GenBank/DDBJ whole genome shotgun (WGS) entry which is preliminary data.</text>
</comment>
<name>A0A1M2V480_TRAPU</name>
<feature type="transmembrane region" description="Helical" evidence="2">
    <location>
        <begin position="141"/>
        <end position="165"/>
    </location>
</feature>
<dbReference type="AlphaFoldDB" id="A0A1M2V480"/>
<keyword evidence="2" id="KW-0472">Membrane</keyword>
<sequence>MSNTTTTHHTATHSHAMRFQTVGLEVLSAVIHLFGVSTLAFCLAKKLHWSDLSSPQAMGRINWPRLLVILTILDSWLFLFSTGLLVNGTGMELSETVCLLGILNCIAFYATSKILIYMFLVEKVYVVWSGAARTKRLRSPIYLSCMGVVLLYLGVAVFLILGRISYFRDDGSCVIGLTRPASLTLLIYDLSVNVFLTSLFVWPLFNQRFNIPRTRRVALRTLWAAAVALTTSCINILILTIMHGEQLGWVCLASCGTDVVVNAVVLSWVTSGSGSGQDTSSYDAQSSAKVLDSNIIYCSQDSTPEKPRRASVVSALIRRRALSEPSCPNFRARIHRLFEPRVTAADPDVEHAGEHHVVVVHEDEDEYARGSQEEREKDAAEKEYHRGVVEDMYGHASASRSLLSQPAQAYRSMMKRSDQSLRQHLTDSQVEIQVTQETRTVMDDVPPPRAPKLKRWQIRHKSGSSAVKEDE</sequence>
<dbReference type="OMA" id="FVWPLFN"/>
<feature type="compositionally biased region" description="Basic and acidic residues" evidence="1">
    <location>
        <begin position="415"/>
        <end position="425"/>
    </location>
</feature>
<feature type="transmembrane region" description="Helical" evidence="2">
    <location>
        <begin position="217"/>
        <end position="241"/>
    </location>
</feature>
<dbReference type="PANTHER" id="PTHR38848">
    <property type="entry name" value="G-PROTEIN COUPLED RECEPTORS FAMILY 3 PROFILE DOMAIN-CONTAINING PROTEIN"/>
    <property type="match status" value="1"/>
</dbReference>
<organism evidence="3 4">
    <name type="scientific">Trametes pubescens</name>
    <name type="common">White-rot fungus</name>
    <dbReference type="NCBI Taxonomy" id="154538"/>
    <lineage>
        <taxon>Eukaryota</taxon>
        <taxon>Fungi</taxon>
        <taxon>Dikarya</taxon>
        <taxon>Basidiomycota</taxon>
        <taxon>Agaricomycotina</taxon>
        <taxon>Agaricomycetes</taxon>
        <taxon>Polyporales</taxon>
        <taxon>Polyporaceae</taxon>
        <taxon>Trametes</taxon>
    </lineage>
</organism>
<accession>A0A1M2V480</accession>
<feature type="compositionally biased region" description="Polar residues" evidence="1">
    <location>
        <begin position="426"/>
        <end position="439"/>
    </location>
</feature>
<evidence type="ECO:0000313" key="4">
    <source>
        <dbReference type="Proteomes" id="UP000184267"/>
    </source>
</evidence>
<feature type="region of interest" description="Disordered" evidence="1">
    <location>
        <begin position="407"/>
        <end position="471"/>
    </location>
</feature>
<evidence type="ECO:0000313" key="3">
    <source>
        <dbReference type="EMBL" id="OJT02374.1"/>
    </source>
</evidence>
<feature type="transmembrane region" description="Helical" evidence="2">
    <location>
        <begin position="65"/>
        <end position="87"/>
    </location>
</feature>
<protein>
    <recommendedName>
        <fullName evidence="5">Transmembrane protein</fullName>
    </recommendedName>
</protein>
<keyword evidence="2" id="KW-0812">Transmembrane</keyword>
<dbReference type="Proteomes" id="UP000184267">
    <property type="component" value="Unassembled WGS sequence"/>
</dbReference>
<proteinExistence type="predicted"/>
<gene>
    <name evidence="3" type="ORF">TRAPUB_7098</name>
</gene>
<dbReference type="PANTHER" id="PTHR38848:SF3">
    <property type="entry name" value="G-PROTEIN COUPLED RECEPTORS FAMILY 3 PROFILE DOMAIN-CONTAINING PROTEIN"/>
    <property type="match status" value="1"/>
</dbReference>
<feature type="compositionally biased region" description="Basic residues" evidence="1">
    <location>
        <begin position="451"/>
        <end position="462"/>
    </location>
</feature>
<feature type="transmembrane region" description="Helical" evidence="2">
    <location>
        <begin position="99"/>
        <end position="120"/>
    </location>
</feature>
<evidence type="ECO:0000256" key="2">
    <source>
        <dbReference type="SAM" id="Phobius"/>
    </source>
</evidence>
<evidence type="ECO:0000256" key="1">
    <source>
        <dbReference type="SAM" id="MobiDB-lite"/>
    </source>
</evidence>
<keyword evidence="4" id="KW-1185">Reference proteome</keyword>
<reference evidence="3 4" key="1">
    <citation type="submission" date="2016-10" db="EMBL/GenBank/DDBJ databases">
        <title>Genome sequence of the basidiomycete white-rot fungus Trametes pubescens.</title>
        <authorList>
            <person name="Makela M.R."/>
            <person name="Granchi Z."/>
            <person name="Peng M."/>
            <person name="De Vries R.P."/>
            <person name="Grigoriev I."/>
            <person name="Riley R."/>
            <person name="Hilden K."/>
        </authorList>
    </citation>
    <scope>NUCLEOTIDE SEQUENCE [LARGE SCALE GENOMIC DNA]</scope>
    <source>
        <strain evidence="3 4">FBCC735</strain>
    </source>
</reference>
<dbReference type="OrthoDB" id="3210850at2759"/>
<evidence type="ECO:0008006" key="5">
    <source>
        <dbReference type="Google" id="ProtNLM"/>
    </source>
</evidence>
<feature type="transmembrane region" description="Helical" evidence="2">
    <location>
        <begin position="185"/>
        <end position="205"/>
    </location>
</feature>